<evidence type="ECO:0000313" key="3">
    <source>
        <dbReference type="Proteomes" id="UP001396334"/>
    </source>
</evidence>
<dbReference type="InterPro" id="IPR052965">
    <property type="entry name" value="Pigment-catalase-like"/>
</dbReference>
<evidence type="ECO:0000256" key="1">
    <source>
        <dbReference type="SAM" id="SignalP"/>
    </source>
</evidence>
<dbReference type="PANTHER" id="PTHR31694">
    <property type="entry name" value="DESICCATION-LIKE PROTEIN"/>
    <property type="match status" value="1"/>
</dbReference>
<dbReference type="Pfam" id="PF13668">
    <property type="entry name" value="Ferritin_2"/>
    <property type="match status" value="1"/>
</dbReference>
<keyword evidence="1" id="KW-0732">Signal</keyword>
<keyword evidence="3" id="KW-1185">Reference proteome</keyword>
<dbReference type="Proteomes" id="UP001396334">
    <property type="component" value="Unassembled WGS sequence"/>
</dbReference>
<protein>
    <submittedName>
        <fullName evidence="2">Uncharacterized protein</fullName>
    </submittedName>
</protein>
<reference evidence="2 3" key="1">
    <citation type="journal article" date="2024" name="G3 (Bethesda)">
        <title>Genome assembly of Hibiscus sabdariffa L. provides insights into metabolisms of medicinal natural products.</title>
        <authorList>
            <person name="Kim T."/>
        </authorList>
    </citation>
    <scope>NUCLEOTIDE SEQUENCE [LARGE SCALE GENOMIC DNA]</scope>
    <source>
        <strain evidence="2">TK-2024</strain>
        <tissue evidence="2">Old leaves</tissue>
    </source>
</reference>
<feature type="chain" id="PRO_5045987758" evidence="1">
    <location>
        <begin position="24"/>
        <end position="202"/>
    </location>
</feature>
<organism evidence="2 3">
    <name type="scientific">Hibiscus sabdariffa</name>
    <name type="common">roselle</name>
    <dbReference type="NCBI Taxonomy" id="183260"/>
    <lineage>
        <taxon>Eukaryota</taxon>
        <taxon>Viridiplantae</taxon>
        <taxon>Streptophyta</taxon>
        <taxon>Embryophyta</taxon>
        <taxon>Tracheophyta</taxon>
        <taxon>Spermatophyta</taxon>
        <taxon>Magnoliopsida</taxon>
        <taxon>eudicotyledons</taxon>
        <taxon>Gunneridae</taxon>
        <taxon>Pentapetalae</taxon>
        <taxon>rosids</taxon>
        <taxon>malvids</taxon>
        <taxon>Malvales</taxon>
        <taxon>Malvaceae</taxon>
        <taxon>Malvoideae</taxon>
        <taxon>Hibiscus</taxon>
    </lineage>
</organism>
<feature type="signal peptide" evidence="1">
    <location>
        <begin position="1"/>
        <end position="23"/>
    </location>
</feature>
<sequence>MGTRSCLYAFLLLVASQSTIIQAQIALPPPQCLVQGPVPFGGDNALVENETRAIIQELGLQSVGHLRAIVNTTLLSAPLARPQINMSVETFNAFVKEAFGFFQLLPPFSVYHNDESFLFAAGAVSSLLHQYLTGLIPQIIGFAEQQLVAGIAVSEAVGFGVLRAQLNALVDERVSPYVFDTKNSRQQYRKFDQLPRRVRCER</sequence>
<dbReference type="PANTHER" id="PTHR31694:SF17">
    <property type="entry name" value="DESICCATION-RELATED PROTEIN PCC13-62-LIKE"/>
    <property type="match status" value="1"/>
</dbReference>
<evidence type="ECO:0000313" key="2">
    <source>
        <dbReference type="EMBL" id="KAK9013552.1"/>
    </source>
</evidence>
<accession>A0ABR2RLI3</accession>
<gene>
    <name evidence="2" type="ORF">V6N11_041556</name>
</gene>
<name>A0ABR2RLI3_9ROSI</name>
<comment type="caution">
    <text evidence="2">The sequence shown here is derived from an EMBL/GenBank/DDBJ whole genome shotgun (WGS) entry which is preliminary data.</text>
</comment>
<dbReference type="EMBL" id="JBBPBN010000022">
    <property type="protein sequence ID" value="KAK9013552.1"/>
    <property type="molecule type" value="Genomic_DNA"/>
</dbReference>
<proteinExistence type="predicted"/>